<dbReference type="RefSeq" id="WP_275277448.1">
    <property type="nucleotide sequence ID" value="NZ_CP119108.1"/>
</dbReference>
<proteinExistence type="inferred from homology"/>
<gene>
    <name evidence="5" type="ORF">PU630_12795</name>
</gene>
<dbReference type="PANTHER" id="PTHR30483">
    <property type="entry name" value="LEUCINE-SPECIFIC-BINDING PROTEIN"/>
    <property type="match status" value="1"/>
</dbReference>
<protein>
    <submittedName>
        <fullName evidence="5">ABC transporter substrate-binding protein</fullName>
    </submittedName>
</protein>
<dbReference type="Gene3D" id="3.40.50.2300">
    <property type="match status" value="2"/>
</dbReference>
<dbReference type="Proteomes" id="UP001214553">
    <property type="component" value="Chromosome"/>
</dbReference>
<dbReference type="InterPro" id="IPR051010">
    <property type="entry name" value="BCAA_transport"/>
</dbReference>
<reference evidence="5 6" key="1">
    <citation type="submission" date="2023-03" db="EMBL/GenBank/DDBJ databases">
        <title>Genome sequence of Microbacterium sp. KACC 23027.</title>
        <authorList>
            <person name="Kim S."/>
            <person name="Heo J."/>
            <person name="Kwon S.-W."/>
        </authorList>
    </citation>
    <scope>NUCLEOTIDE SEQUENCE [LARGE SCALE GENOMIC DNA]</scope>
    <source>
        <strain evidence="5 6">KACC 23027</strain>
    </source>
</reference>
<sequence length="430" mass="43855">MPTFAQQGSKMNVLKKSRTARVFAGLAVVSASALVMAGCAGSSDTKPSGDTGDKPAAADLTLKLGSLLPETGSLAFLGAPMEAGVALAVDQVNKADAGVTIKLSQADEGDTDTKAYETSIEKLKSEGITALVGAASSSVTKLIIDGNIGAGILTVSPSNTSADFSGLSPLYFRTAPSDNLQGEVLGNEAAEDGAKTLGIIYQNDGYGTGLAEAIKTTFESTGGKVVAEASYNVGDGQFDAQVSTIAAAKPDAVAVVSYDQFKTIAPLLGNAGVDTGKLYLVDGNLSNYSKDKLGVNLKGSKGTRAGAELPEDFIDQLNAVWTAAGNDPINDLTYSAEAYDAVMLIALSALEARSVKGADMAAKMQEVSGGSGKGTKCTTFAECAKIINDGGTPDYDGLSGEVTFDDKNDPAGAAIGVYQYGADNNNTRIK</sequence>
<dbReference type="SUPFAM" id="SSF53822">
    <property type="entry name" value="Periplasmic binding protein-like I"/>
    <property type="match status" value="1"/>
</dbReference>
<dbReference type="CDD" id="cd06346">
    <property type="entry name" value="PBP1_ABC_ligand_binding-like"/>
    <property type="match status" value="1"/>
</dbReference>
<feature type="signal peptide" evidence="3">
    <location>
        <begin position="1"/>
        <end position="37"/>
    </location>
</feature>
<comment type="similarity">
    <text evidence="1">Belongs to the leucine-binding protein family.</text>
</comment>
<evidence type="ECO:0000313" key="6">
    <source>
        <dbReference type="Proteomes" id="UP001214553"/>
    </source>
</evidence>
<feature type="domain" description="Leucine-binding protein" evidence="4">
    <location>
        <begin position="61"/>
        <end position="368"/>
    </location>
</feature>
<keyword evidence="6" id="KW-1185">Reference proteome</keyword>
<accession>A0ABY8BVB5</accession>
<evidence type="ECO:0000259" key="4">
    <source>
        <dbReference type="Pfam" id="PF13458"/>
    </source>
</evidence>
<dbReference type="EMBL" id="CP119108">
    <property type="protein sequence ID" value="WEG08110.1"/>
    <property type="molecule type" value="Genomic_DNA"/>
</dbReference>
<dbReference type="InterPro" id="IPR028082">
    <property type="entry name" value="Peripla_BP_I"/>
</dbReference>
<dbReference type="InterPro" id="IPR028081">
    <property type="entry name" value="Leu-bd"/>
</dbReference>
<evidence type="ECO:0000256" key="2">
    <source>
        <dbReference type="ARBA" id="ARBA00022729"/>
    </source>
</evidence>
<keyword evidence="2 3" id="KW-0732">Signal</keyword>
<evidence type="ECO:0000313" key="5">
    <source>
        <dbReference type="EMBL" id="WEG08110.1"/>
    </source>
</evidence>
<organism evidence="5 6">
    <name type="scientific">Microbacterium horticulturae</name>
    <dbReference type="NCBI Taxonomy" id="3028316"/>
    <lineage>
        <taxon>Bacteria</taxon>
        <taxon>Bacillati</taxon>
        <taxon>Actinomycetota</taxon>
        <taxon>Actinomycetes</taxon>
        <taxon>Micrococcales</taxon>
        <taxon>Microbacteriaceae</taxon>
        <taxon>Microbacterium</taxon>
    </lineage>
</organism>
<dbReference type="Pfam" id="PF13458">
    <property type="entry name" value="Peripla_BP_6"/>
    <property type="match status" value="1"/>
</dbReference>
<evidence type="ECO:0000256" key="1">
    <source>
        <dbReference type="ARBA" id="ARBA00010062"/>
    </source>
</evidence>
<dbReference type="PANTHER" id="PTHR30483:SF6">
    <property type="entry name" value="PERIPLASMIC BINDING PROTEIN OF ABC TRANSPORTER FOR NATURAL AMINO ACIDS"/>
    <property type="match status" value="1"/>
</dbReference>
<feature type="chain" id="PRO_5046722955" evidence="3">
    <location>
        <begin position="38"/>
        <end position="430"/>
    </location>
</feature>
<name>A0ABY8BVB5_9MICO</name>
<evidence type="ECO:0000256" key="3">
    <source>
        <dbReference type="SAM" id="SignalP"/>
    </source>
</evidence>